<dbReference type="EMBL" id="JARIHO010000011">
    <property type="protein sequence ID" value="KAJ7353539.1"/>
    <property type="molecule type" value="Genomic_DNA"/>
</dbReference>
<comment type="caution">
    <text evidence="2">The sequence shown here is derived from an EMBL/GenBank/DDBJ whole genome shotgun (WGS) entry which is preliminary data.</text>
</comment>
<dbReference type="InterPro" id="IPR050228">
    <property type="entry name" value="Carboxylesterase_BioH"/>
</dbReference>
<dbReference type="AlphaFoldDB" id="A0AAD7ABU1"/>
<dbReference type="Gene3D" id="3.40.50.1820">
    <property type="entry name" value="alpha/beta hydrolase"/>
    <property type="match status" value="1"/>
</dbReference>
<protein>
    <submittedName>
        <fullName evidence="2">Alpha/Beta hydrolase protein</fullName>
    </submittedName>
</protein>
<evidence type="ECO:0000313" key="3">
    <source>
        <dbReference type="Proteomes" id="UP001218218"/>
    </source>
</evidence>
<dbReference type="Proteomes" id="UP001218218">
    <property type="component" value="Unassembled WGS sequence"/>
</dbReference>
<accession>A0AAD7ABU1</accession>
<dbReference type="PANTHER" id="PTHR43194">
    <property type="entry name" value="HYDROLASE ALPHA/BETA FOLD FAMILY"/>
    <property type="match status" value="1"/>
</dbReference>
<dbReference type="SUPFAM" id="SSF53474">
    <property type="entry name" value="alpha/beta-Hydrolases"/>
    <property type="match status" value="1"/>
</dbReference>
<evidence type="ECO:0000313" key="2">
    <source>
        <dbReference type="EMBL" id="KAJ7353539.1"/>
    </source>
</evidence>
<sequence>MSILSLLAAISCLLSGVLGQSHVQPQGTLHRRAYFYVGQTYIAQGNSSIAAGQMYIEHLTPAAVTQPFPILFIHGLGMTGTNFLNTPDGRLGWADYFLSKGYELYIVDQPSRARSPWQPTVDGVLVATDTFTTELHFTAVERFKFWPQAVLHTQWPGNGSVGDPTFDKFYASMVPSLNSTTEQSIKIKNAGSQLLDQIGPVILMSHSQSGPFGWILADSRPKQVKAIVALEPSGPPFINAVFPPFTPNRTFGLTDIPIAYDPPITNASEIGRVVVSEIPGVTCFQQTEPARKLINLVDIPVLAVTSEASYHAQYDNCSVGYLRQAGVSVEHIRLADVGIHGNGHMFFMEKNGIQIADQVIRPWISKIRK</sequence>
<dbReference type="InterPro" id="IPR029058">
    <property type="entry name" value="AB_hydrolase_fold"/>
</dbReference>
<organism evidence="2 3">
    <name type="scientific">Mycena albidolilacea</name>
    <dbReference type="NCBI Taxonomy" id="1033008"/>
    <lineage>
        <taxon>Eukaryota</taxon>
        <taxon>Fungi</taxon>
        <taxon>Dikarya</taxon>
        <taxon>Basidiomycota</taxon>
        <taxon>Agaricomycotina</taxon>
        <taxon>Agaricomycetes</taxon>
        <taxon>Agaricomycetidae</taxon>
        <taxon>Agaricales</taxon>
        <taxon>Marasmiineae</taxon>
        <taxon>Mycenaceae</taxon>
        <taxon>Mycena</taxon>
    </lineage>
</organism>
<evidence type="ECO:0000256" key="1">
    <source>
        <dbReference type="SAM" id="SignalP"/>
    </source>
</evidence>
<gene>
    <name evidence="2" type="ORF">DFH08DRAFT_1077658</name>
</gene>
<name>A0AAD7ABU1_9AGAR</name>
<reference evidence="2" key="1">
    <citation type="submission" date="2023-03" db="EMBL/GenBank/DDBJ databases">
        <title>Massive genome expansion in bonnet fungi (Mycena s.s.) driven by repeated elements and novel gene families across ecological guilds.</title>
        <authorList>
            <consortium name="Lawrence Berkeley National Laboratory"/>
            <person name="Harder C.B."/>
            <person name="Miyauchi S."/>
            <person name="Viragh M."/>
            <person name="Kuo A."/>
            <person name="Thoen E."/>
            <person name="Andreopoulos B."/>
            <person name="Lu D."/>
            <person name="Skrede I."/>
            <person name="Drula E."/>
            <person name="Henrissat B."/>
            <person name="Morin E."/>
            <person name="Kohler A."/>
            <person name="Barry K."/>
            <person name="LaButti K."/>
            <person name="Morin E."/>
            <person name="Salamov A."/>
            <person name="Lipzen A."/>
            <person name="Mereny Z."/>
            <person name="Hegedus B."/>
            <person name="Baldrian P."/>
            <person name="Stursova M."/>
            <person name="Weitz H."/>
            <person name="Taylor A."/>
            <person name="Grigoriev I.V."/>
            <person name="Nagy L.G."/>
            <person name="Martin F."/>
            <person name="Kauserud H."/>
        </authorList>
    </citation>
    <scope>NUCLEOTIDE SEQUENCE</scope>
    <source>
        <strain evidence="2">CBHHK002</strain>
    </source>
</reference>
<keyword evidence="2" id="KW-0378">Hydrolase</keyword>
<dbReference type="GO" id="GO:0016787">
    <property type="term" value="F:hydrolase activity"/>
    <property type="evidence" value="ECO:0007669"/>
    <property type="project" value="UniProtKB-KW"/>
</dbReference>
<proteinExistence type="predicted"/>
<feature type="signal peptide" evidence="1">
    <location>
        <begin position="1"/>
        <end position="19"/>
    </location>
</feature>
<dbReference type="PANTHER" id="PTHR43194:SF4">
    <property type="entry name" value="AB HYDROLASE-1 DOMAIN-CONTAINING PROTEIN"/>
    <property type="match status" value="1"/>
</dbReference>
<dbReference type="CDD" id="cd12809">
    <property type="entry name" value="Esterase_713_like-2"/>
    <property type="match status" value="1"/>
</dbReference>
<feature type="chain" id="PRO_5042234325" evidence="1">
    <location>
        <begin position="20"/>
        <end position="369"/>
    </location>
</feature>
<keyword evidence="3" id="KW-1185">Reference proteome</keyword>
<keyword evidence="1" id="KW-0732">Signal</keyword>